<name>A0ACD3AKK1_9AGAR</name>
<protein>
    <submittedName>
        <fullName evidence="1">Hydrophobin-263</fullName>
    </submittedName>
</protein>
<evidence type="ECO:0000313" key="2">
    <source>
        <dbReference type="Proteomes" id="UP000308600"/>
    </source>
</evidence>
<gene>
    <name evidence="1" type="ORF">BDN72DRAFT_844843</name>
</gene>
<sequence>MMLSRVASFTLVLPLLAFATVLPRQTGNCNTGSTLCCNSVVASDSVMAVELEGLLNISPTGLTGLVGIACSPLSVLVAGENSCSAQPVCCTGNNFGDLLVLGCTTFNLNL</sequence>
<keyword evidence="2" id="KW-1185">Reference proteome</keyword>
<organism evidence="1 2">
    <name type="scientific">Pluteus cervinus</name>
    <dbReference type="NCBI Taxonomy" id="181527"/>
    <lineage>
        <taxon>Eukaryota</taxon>
        <taxon>Fungi</taxon>
        <taxon>Dikarya</taxon>
        <taxon>Basidiomycota</taxon>
        <taxon>Agaricomycotina</taxon>
        <taxon>Agaricomycetes</taxon>
        <taxon>Agaricomycetidae</taxon>
        <taxon>Agaricales</taxon>
        <taxon>Pluteineae</taxon>
        <taxon>Pluteaceae</taxon>
        <taxon>Pluteus</taxon>
    </lineage>
</organism>
<proteinExistence type="predicted"/>
<reference evidence="1 2" key="1">
    <citation type="journal article" date="2019" name="Nat. Ecol. Evol.">
        <title>Megaphylogeny resolves global patterns of mushroom evolution.</title>
        <authorList>
            <person name="Varga T."/>
            <person name="Krizsan K."/>
            <person name="Foldi C."/>
            <person name="Dima B."/>
            <person name="Sanchez-Garcia M."/>
            <person name="Sanchez-Ramirez S."/>
            <person name="Szollosi G.J."/>
            <person name="Szarkandi J.G."/>
            <person name="Papp V."/>
            <person name="Albert L."/>
            <person name="Andreopoulos W."/>
            <person name="Angelini C."/>
            <person name="Antonin V."/>
            <person name="Barry K.W."/>
            <person name="Bougher N.L."/>
            <person name="Buchanan P."/>
            <person name="Buyck B."/>
            <person name="Bense V."/>
            <person name="Catcheside P."/>
            <person name="Chovatia M."/>
            <person name="Cooper J."/>
            <person name="Damon W."/>
            <person name="Desjardin D."/>
            <person name="Finy P."/>
            <person name="Geml J."/>
            <person name="Haridas S."/>
            <person name="Hughes K."/>
            <person name="Justo A."/>
            <person name="Karasinski D."/>
            <person name="Kautmanova I."/>
            <person name="Kiss B."/>
            <person name="Kocsube S."/>
            <person name="Kotiranta H."/>
            <person name="LaButti K.M."/>
            <person name="Lechner B.E."/>
            <person name="Liimatainen K."/>
            <person name="Lipzen A."/>
            <person name="Lukacs Z."/>
            <person name="Mihaltcheva S."/>
            <person name="Morgado L.N."/>
            <person name="Niskanen T."/>
            <person name="Noordeloos M.E."/>
            <person name="Ohm R.A."/>
            <person name="Ortiz-Santana B."/>
            <person name="Ovrebo C."/>
            <person name="Racz N."/>
            <person name="Riley R."/>
            <person name="Savchenko A."/>
            <person name="Shiryaev A."/>
            <person name="Soop K."/>
            <person name="Spirin V."/>
            <person name="Szebenyi C."/>
            <person name="Tomsovsky M."/>
            <person name="Tulloss R.E."/>
            <person name="Uehling J."/>
            <person name="Grigoriev I.V."/>
            <person name="Vagvolgyi C."/>
            <person name="Papp T."/>
            <person name="Martin F.M."/>
            <person name="Miettinen O."/>
            <person name="Hibbett D.S."/>
            <person name="Nagy L.G."/>
        </authorList>
    </citation>
    <scope>NUCLEOTIDE SEQUENCE [LARGE SCALE GENOMIC DNA]</scope>
    <source>
        <strain evidence="1 2">NL-1719</strain>
    </source>
</reference>
<dbReference type="Proteomes" id="UP000308600">
    <property type="component" value="Unassembled WGS sequence"/>
</dbReference>
<evidence type="ECO:0000313" key="1">
    <source>
        <dbReference type="EMBL" id="TFK66061.1"/>
    </source>
</evidence>
<accession>A0ACD3AKK1</accession>
<dbReference type="EMBL" id="ML208417">
    <property type="protein sequence ID" value="TFK66061.1"/>
    <property type="molecule type" value="Genomic_DNA"/>
</dbReference>